<keyword evidence="5 8" id="KW-0732">Signal</keyword>
<dbReference type="RefSeq" id="WP_147089103.1">
    <property type="nucleotide sequence ID" value="NZ_BAABJD010000002.1"/>
</dbReference>
<name>A0A5B8S264_9SPHN</name>
<dbReference type="KEGG" id="ngf:FRF71_02650"/>
<dbReference type="InterPro" id="IPR039426">
    <property type="entry name" value="TonB-dep_rcpt-like"/>
</dbReference>
<evidence type="ECO:0000313" key="10">
    <source>
        <dbReference type="Proteomes" id="UP000321172"/>
    </source>
</evidence>
<keyword evidence="9" id="KW-0675">Receptor</keyword>
<accession>A0A5B8S264</accession>
<keyword evidence="3" id="KW-1134">Transmembrane beta strand</keyword>
<sequence>MLPKSPAAALRRAAPPLWIGLLACAAPVMAQDGPANDTPPPSAAVSEGEGASRTKVYQADFFIAFSPTTALDMVRRVPGFAIEEADREVRGFSGAAGNVVFNGARATSKSDELAAQLARIPARRVLRIEVAPGDVYGSDFAGRSQVLNVVTTKAGGIDGNLKASVTRIHSGRATPNLEGAVVIRSGQSTFNLSAESGRRIQSEIGFDELSRASDGVLLERRDKRNEIRERNPAFAASWAHDGGTNKAAHLNLRYAPGGFKLTQFNHVTPLNGPERDDRLTQDYSPKRFEIGGDLTRPLGGGALKFVALANRRERDDFDAYYTRQGEAVIGGFEQDTTSRYDEVLGRLTWTHPKVAGFAFELGSEVAYNKLNNATDLFLLGPNGARNKIDLPIDRATVDELRSESYVNLGRQLTPSLRLDTTLAFEVSKLTVSGDTSAERSLKFFKPGMTLDWKAGGGWHVQASMRRQVAQLNFYDFISAAELANDRVNGGNANLRPQRTWEARLTVERPVLGKGQIRLEAGYDWASDLQDRILTPEGFDAPGNIGSGTRKFVQGTFDAPLDTLGLKSTRLKLTGGWQEHSVRDPLTGQERPWSGFRPAWNWSAELRRDAGQWSYGLQVFREATSTVYRIDEIDRFFNSGPFGIAFAEYRPDKKTTIRLDLENVFDVAGQRQRTFYDPDRRQALASAIEFRHRDAHAAVTLSVNRTFGAG</sequence>
<evidence type="ECO:0000256" key="6">
    <source>
        <dbReference type="ARBA" id="ARBA00023136"/>
    </source>
</evidence>
<dbReference type="EMBL" id="CP042345">
    <property type="protein sequence ID" value="QEA15122.1"/>
    <property type="molecule type" value="Genomic_DNA"/>
</dbReference>
<dbReference type="PANTHER" id="PTHR30069:SF53">
    <property type="entry name" value="COLICIN I RECEPTOR-RELATED"/>
    <property type="match status" value="1"/>
</dbReference>
<dbReference type="InterPro" id="IPR036942">
    <property type="entry name" value="Beta-barrel_TonB_sf"/>
</dbReference>
<keyword evidence="6" id="KW-0472">Membrane</keyword>
<feature type="chain" id="PRO_5023067717" evidence="8">
    <location>
        <begin position="31"/>
        <end position="709"/>
    </location>
</feature>
<dbReference type="Proteomes" id="UP000321172">
    <property type="component" value="Chromosome"/>
</dbReference>
<dbReference type="AlphaFoldDB" id="A0A5B8S264"/>
<proteinExistence type="predicted"/>
<evidence type="ECO:0000256" key="8">
    <source>
        <dbReference type="SAM" id="SignalP"/>
    </source>
</evidence>
<feature type="signal peptide" evidence="8">
    <location>
        <begin position="1"/>
        <end position="30"/>
    </location>
</feature>
<gene>
    <name evidence="9" type="ORF">FRF71_02650</name>
</gene>
<evidence type="ECO:0000256" key="3">
    <source>
        <dbReference type="ARBA" id="ARBA00022452"/>
    </source>
</evidence>
<keyword evidence="10" id="KW-1185">Reference proteome</keyword>
<organism evidence="9 10">
    <name type="scientific">Novosphingobium ginsenosidimutans</name>
    <dbReference type="NCBI Taxonomy" id="1176536"/>
    <lineage>
        <taxon>Bacteria</taxon>
        <taxon>Pseudomonadati</taxon>
        <taxon>Pseudomonadota</taxon>
        <taxon>Alphaproteobacteria</taxon>
        <taxon>Sphingomonadales</taxon>
        <taxon>Sphingomonadaceae</taxon>
        <taxon>Novosphingobium</taxon>
    </lineage>
</organism>
<dbReference type="GO" id="GO:0009279">
    <property type="term" value="C:cell outer membrane"/>
    <property type="evidence" value="ECO:0007669"/>
    <property type="project" value="UniProtKB-SubCell"/>
</dbReference>
<dbReference type="GO" id="GO:0044718">
    <property type="term" value="P:siderophore transmembrane transport"/>
    <property type="evidence" value="ECO:0007669"/>
    <property type="project" value="TreeGrafter"/>
</dbReference>
<dbReference type="PANTHER" id="PTHR30069">
    <property type="entry name" value="TONB-DEPENDENT OUTER MEMBRANE RECEPTOR"/>
    <property type="match status" value="1"/>
</dbReference>
<evidence type="ECO:0000256" key="4">
    <source>
        <dbReference type="ARBA" id="ARBA00022692"/>
    </source>
</evidence>
<dbReference type="GO" id="GO:0015344">
    <property type="term" value="F:siderophore uptake transmembrane transporter activity"/>
    <property type="evidence" value="ECO:0007669"/>
    <property type="project" value="TreeGrafter"/>
</dbReference>
<reference evidence="9 10" key="1">
    <citation type="journal article" date="2013" name="J. Microbiol. Biotechnol.">
        <title>Novosphingobium ginsenosidimutans sp. nov., with the ability to convert ginsenoside.</title>
        <authorList>
            <person name="Kim J.K."/>
            <person name="He D."/>
            <person name="Liu Q.M."/>
            <person name="Park H.Y."/>
            <person name="Jung M.S."/>
            <person name="Yoon M.H."/>
            <person name="Kim S.C."/>
            <person name="Im W.T."/>
        </authorList>
    </citation>
    <scope>NUCLEOTIDE SEQUENCE [LARGE SCALE GENOMIC DNA]</scope>
    <source>
        <strain evidence="9 10">FW-6</strain>
    </source>
</reference>
<keyword evidence="7" id="KW-0998">Cell outer membrane</keyword>
<evidence type="ECO:0000313" key="9">
    <source>
        <dbReference type="EMBL" id="QEA15122.1"/>
    </source>
</evidence>
<comment type="subcellular location">
    <subcellularLocation>
        <location evidence="1">Cell outer membrane</location>
        <topology evidence="1">Multi-pass membrane protein</topology>
    </subcellularLocation>
</comment>
<evidence type="ECO:0000256" key="1">
    <source>
        <dbReference type="ARBA" id="ARBA00004571"/>
    </source>
</evidence>
<evidence type="ECO:0000256" key="7">
    <source>
        <dbReference type="ARBA" id="ARBA00023237"/>
    </source>
</evidence>
<keyword evidence="4" id="KW-0812">Transmembrane</keyword>
<dbReference type="PROSITE" id="PS51257">
    <property type="entry name" value="PROKAR_LIPOPROTEIN"/>
    <property type="match status" value="1"/>
</dbReference>
<protein>
    <submittedName>
        <fullName evidence="9">TonB-dependent receptor</fullName>
    </submittedName>
</protein>
<dbReference type="OrthoDB" id="7622322at2"/>
<dbReference type="SUPFAM" id="SSF56935">
    <property type="entry name" value="Porins"/>
    <property type="match status" value="1"/>
</dbReference>
<dbReference type="Gene3D" id="2.40.170.20">
    <property type="entry name" value="TonB-dependent receptor, beta-barrel domain"/>
    <property type="match status" value="1"/>
</dbReference>
<keyword evidence="2" id="KW-0813">Transport</keyword>
<evidence type="ECO:0000256" key="5">
    <source>
        <dbReference type="ARBA" id="ARBA00022729"/>
    </source>
</evidence>
<evidence type="ECO:0000256" key="2">
    <source>
        <dbReference type="ARBA" id="ARBA00022448"/>
    </source>
</evidence>